<sequence length="231" mass="24337">MNSLSGVQSLRASPGAVHDSVALVDSAFDFLQEFKPFLLGRVPGVDQPAVSLEEHSGSEVVLLAGPPVAGARGRAARAKDAFVEAVQLLAVISGLEDLLVLGLSGEVGDEPGLNGLVLGVEIVHVRNKISDDLHVGERIDSDPVFGVNSLSNLFQAGQSVRSCNIHSTTAANTFSARPSEGQGRVLFLQLDQGIQDHGSASFSIQSVNLDVRLTITRGIFTIVSVNFESNR</sequence>
<dbReference type="AlphaFoldDB" id="A0A6B2LEJ4"/>
<organism evidence="1">
    <name type="scientific">Arcella intermedia</name>
    <dbReference type="NCBI Taxonomy" id="1963864"/>
    <lineage>
        <taxon>Eukaryota</taxon>
        <taxon>Amoebozoa</taxon>
        <taxon>Tubulinea</taxon>
        <taxon>Elardia</taxon>
        <taxon>Arcellinida</taxon>
        <taxon>Sphaerothecina</taxon>
        <taxon>Arcellidae</taxon>
        <taxon>Arcella</taxon>
    </lineage>
</organism>
<evidence type="ECO:0000313" key="1">
    <source>
        <dbReference type="EMBL" id="NDV35320.1"/>
    </source>
</evidence>
<protein>
    <submittedName>
        <fullName evidence="1">Uncharacterized protein</fullName>
    </submittedName>
</protein>
<name>A0A6B2LEJ4_9EUKA</name>
<reference evidence="1" key="1">
    <citation type="journal article" date="2020" name="J. Eukaryot. Microbiol.">
        <title>De novo Sequencing, Assembly and Annotation of the Transcriptome for the Free-Living Testate Amoeba Arcella intermedia.</title>
        <authorList>
            <person name="Ribeiro G.M."/>
            <person name="Porfirio-Sousa A.L."/>
            <person name="Maurer-Alcala X.X."/>
            <person name="Katz L.A."/>
            <person name="Lahr D.J.G."/>
        </authorList>
    </citation>
    <scope>NUCLEOTIDE SEQUENCE</scope>
</reference>
<dbReference type="EMBL" id="GIBP01006351">
    <property type="protein sequence ID" value="NDV35320.1"/>
    <property type="molecule type" value="Transcribed_RNA"/>
</dbReference>
<proteinExistence type="predicted"/>
<accession>A0A6B2LEJ4</accession>